<dbReference type="Pfam" id="PF00692">
    <property type="entry name" value="dUTPase"/>
    <property type="match status" value="1"/>
</dbReference>
<accession>A0A8C5WEA9</accession>
<dbReference type="InterPro" id="IPR029054">
    <property type="entry name" value="dUTPase-like"/>
</dbReference>
<evidence type="ECO:0000256" key="7">
    <source>
        <dbReference type="ARBA" id="ARBA00047686"/>
    </source>
</evidence>
<dbReference type="NCBIfam" id="NF001862">
    <property type="entry name" value="PRK00601.1"/>
    <property type="match status" value="1"/>
</dbReference>
<keyword evidence="12" id="KW-1185">Reference proteome</keyword>
<protein>
    <recommendedName>
        <fullName evidence="9">Deoxyuridine 5'-triphosphate nucleotidohydrolase</fullName>
        <shortName evidence="9">dUTPase</shortName>
        <ecNumber evidence="9">3.6.1.23</ecNumber>
    </recommendedName>
    <alternativeName>
        <fullName evidence="9">dUTP pyrophosphatase</fullName>
    </alternativeName>
</protein>
<dbReference type="GO" id="GO:0000287">
    <property type="term" value="F:magnesium ion binding"/>
    <property type="evidence" value="ECO:0007669"/>
    <property type="project" value="UniProtKB-UniRule"/>
</dbReference>
<dbReference type="Proteomes" id="UP000694569">
    <property type="component" value="Unplaced"/>
</dbReference>
<dbReference type="EC" id="3.6.1.23" evidence="9"/>
<dbReference type="GO" id="GO:0004170">
    <property type="term" value="F:dUTP diphosphatase activity"/>
    <property type="evidence" value="ECO:0007669"/>
    <property type="project" value="UniProtKB-UniRule"/>
</dbReference>
<reference evidence="11" key="2">
    <citation type="submission" date="2025-09" db="UniProtKB">
        <authorList>
            <consortium name="Ensembl"/>
        </authorList>
    </citation>
    <scope>IDENTIFICATION</scope>
</reference>
<dbReference type="UniPathway" id="UPA00610">
    <property type="reaction ID" value="UER00666"/>
</dbReference>
<evidence type="ECO:0000256" key="6">
    <source>
        <dbReference type="ARBA" id="ARBA00023080"/>
    </source>
</evidence>
<evidence type="ECO:0000313" key="11">
    <source>
        <dbReference type="Ensembl" id="ENSLLEP00000031944.1"/>
    </source>
</evidence>
<dbReference type="InterPro" id="IPR036157">
    <property type="entry name" value="dUTPase-like_sf"/>
</dbReference>
<dbReference type="PANTHER" id="PTHR11241:SF0">
    <property type="entry name" value="DEOXYURIDINE 5'-TRIPHOSPHATE NUCLEOTIDOHYDROLASE"/>
    <property type="match status" value="1"/>
</dbReference>
<organism evidence="11 12">
    <name type="scientific">Leptobrachium leishanense</name>
    <name type="common">Leishan spiny toad</name>
    <dbReference type="NCBI Taxonomy" id="445787"/>
    <lineage>
        <taxon>Eukaryota</taxon>
        <taxon>Metazoa</taxon>
        <taxon>Chordata</taxon>
        <taxon>Craniata</taxon>
        <taxon>Vertebrata</taxon>
        <taxon>Euteleostomi</taxon>
        <taxon>Amphibia</taxon>
        <taxon>Batrachia</taxon>
        <taxon>Anura</taxon>
        <taxon>Pelobatoidea</taxon>
        <taxon>Megophryidae</taxon>
        <taxon>Leptobrachium</taxon>
    </lineage>
</organism>
<reference evidence="11" key="1">
    <citation type="submission" date="2025-08" db="UniProtKB">
        <authorList>
            <consortium name="Ensembl"/>
        </authorList>
    </citation>
    <scope>IDENTIFICATION</scope>
</reference>
<evidence type="ECO:0000256" key="5">
    <source>
        <dbReference type="ARBA" id="ARBA00022842"/>
    </source>
</evidence>
<proteinExistence type="inferred from homology"/>
<gene>
    <name evidence="11" type="primary">DUT</name>
</gene>
<dbReference type="Gene3D" id="2.70.40.10">
    <property type="match status" value="1"/>
</dbReference>
<evidence type="ECO:0000256" key="1">
    <source>
        <dbReference type="ARBA" id="ARBA00001946"/>
    </source>
</evidence>
<keyword evidence="4 9" id="KW-0378">Hydrolase</keyword>
<evidence type="ECO:0000259" key="10">
    <source>
        <dbReference type="Pfam" id="PF00692"/>
    </source>
</evidence>
<dbReference type="Ensembl" id="ENSLLET00000033164.1">
    <property type="protein sequence ID" value="ENSLLEP00000031944.1"/>
    <property type="gene ID" value="ENSLLEG00000020230.1"/>
</dbReference>
<sequence length="189" mass="20692">MAFVFALRIAARSRICRPALSSVYTSVPDRPPATRAYCRKEEEPPCQPLRLSFAKLSEHAFTPTRGSARAAGYDLYSAYDYVIPPMDKAVVKTDIQICIPTGCYGRVAPRSGLAAKYFIDVGAGVIDEDYRGNVGVVMFNFGKEPFVVTKGDRVAQLICERIVYPDLHEVKVLDGTERGDGGFGSTGKN</sequence>
<comment type="pathway">
    <text evidence="2 9">Pyrimidine metabolism; dUMP biosynthesis; dUMP from dCTP (dUTP route): step 2/2.</text>
</comment>
<comment type="function">
    <text evidence="9">Involved in nucleotide metabolism via production of dUMP, the immediate precursor of thymidine nucleotides, and decreases the intracellular concentration of dUTP so that uracil cannot be incorporated into DNA.</text>
</comment>
<dbReference type="GO" id="GO:0006226">
    <property type="term" value="P:dUMP biosynthetic process"/>
    <property type="evidence" value="ECO:0007669"/>
    <property type="project" value="UniProtKB-UniRule"/>
</dbReference>
<dbReference type="InterPro" id="IPR033704">
    <property type="entry name" value="dUTPase_trimeric"/>
</dbReference>
<dbReference type="InterPro" id="IPR008181">
    <property type="entry name" value="dUTPase"/>
</dbReference>
<keyword evidence="5 9" id="KW-0460">Magnesium</keyword>
<evidence type="ECO:0000256" key="8">
    <source>
        <dbReference type="ARBA" id="ARBA00057946"/>
    </source>
</evidence>
<evidence type="ECO:0000256" key="2">
    <source>
        <dbReference type="ARBA" id="ARBA00005142"/>
    </source>
</evidence>
<name>A0A8C5WEA9_9ANUR</name>
<dbReference type="AlphaFoldDB" id="A0A8C5WEA9"/>
<evidence type="ECO:0000256" key="4">
    <source>
        <dbReference type="ARBA" id="ARBA00022801"/>
    </source>
</evidence>
<feature type="domain" description="dUTPase-like" evidence="10">
    <location>
        <begin position="62"/>
        <end position="187"/>
    </location>
</feature>
<dbReference type="FunFam" id="2.70.40.10:FF:000004">
    <property type="entry name" value="Deoxyuridine triphosphatase"/>
    <property type="match status" value="1"/>
</dbReference>
<comment type="similarity">
    <text evidence="3 9">Belongs to the dUTPase family.</text>
</comment>
<dbReference type="GeneTree" id="ENSGT00390000018390"/>
<comment type="function">
    <text evidence="8">Catalyzes the cleavage of 2'-deoxyuridine 5'-triphosphate (dUTP) into 2'-deoxyuridine 5'-monophosphate (dUMP) and inorganic pyrophosphate and through its action efficiently prevents uracil misincorporation into DNA and at the same time provides dUMP, the substrate for de novo thymidylate biosynthesis. Inhibits peroxisome proliferator-activated receptor (PPAR) activity by binding of its N-terminal to PPAR, preventing the latter's dimerization with retinoid X receptor. Essential for embryonic development.</text>
</comment>
<evidence type="ECO:0000313" key="12">
    <source>
        <dbReference type="Proteomes" id="UP000694569"/>
    </source>
</evidence>
<dbReference type="NCBIfam" id="TIGR00576">
    <property type="entry name" value="dut"/>
    <property type="match status" value="1"/>
</dbReference>
<dbReference type="CDD" id="cd07557">
    <property type="entry name" value="trimeric_dUTPase"/>
    <property type="match status" value="1"/>
</dbReference>
<keyword evidence="9" id="KW-0479">Metal-binding</keyword>
<dbReference type="GO" id="GO:0046081">
    <property type="term" value="P:dUTP catabolic process"/>
    <property type="evidence" value="ECO:0007669"/>
    <property type="project" value="UniProtKB-UniRule"/>
</dbReference>
<dbReference type="SUPFAM" id="SSF51283">
    <property type="entry name" value="dUTPase-like"/>
    <property type="match status" value="1"/>
</dbReference>
<keyword evidence="6 9" id="KW-0546">Nucleotide metabolism</keyword>
<comment type="catalytic activity">
    <reaction evidence="7 9">
        <text>dUTP + H2O = dUMP + diphosphate + H(+)</text>
        <dbReference type="Rhea" id="RHEA:10248"/>
        <dbReference type="ChEBI" id="CHEBI:15377"/>
        <dbReference type="ChEBI" id="CHEBI:15378"/>
        <dbReference type="ChEBI" id="CHEBI:33019"/>
        <dbReference type="ChEBI" id="CHEBI:61555"/>
        <dbReference type="ChEBI" id="CHEBI:246422"/>
        <dbReference type="EC" id="3.6.1.23"/>
    </reaction>
</comment>
<evidence type="ECO:0000256" key="3">
    <source>
        <dbReference type="ARBA" id="ARBA00006581"/>
    </source>
</evidence>
<dbReference type="OrthoDB" id="419889at2759"/>
<dbReference type="PANTHER" id="PTHR11241">
    <property type="entry name" value="DEOXYURIDINE 5'-TRIPHOSPHATE NUCLEOTIDOHYDROLASE"/>
    <property type="match status" value="1"/>
</dbReference>
<evidence type="ECO:0000256" key="9">
    <source>
        <dbReference type="RuleBase" id="RU367024"/>
    </source>
</evidence>
<comment type="cofactor">
    <cofactor evidence="1 9">
        <name>Mg(2+)</name>
        <dbReference type="ChEBI" id="CHEBI:18420"/>
    </cofactor>
</comment>